<evidence type="ECO:0000313" key="4">
    <source>
        <dbReference type="Proteomes" id="UP001320766"/>
    </source>
</evidence>
<dbReference type="InterPro" id="IPR000026">
    <property type="entry name" value="N1-like"/>
</dbReference>
<protein>
    <submittedName>
        <fullName evidence="3">Guanyl-specific ribonuclease Sa</fullName>
    </submittedName>
</protein>
<evidence type="ECO:0000256" key="1">
    <source>
        <dbReference type="ARBA" id="ARBA00022722"/>
    </source>
</evidence>
<accession>A0ABT1K7C4</accession>
<dbReference type="Pfam" id="PF00545">
    <property type="entry name" value="Ribonuclease"/>
    <property type="match status" value="1"/>
</dbReference>
<name>A0ABT1K7C4_9ACTN</name>
<dbReference type="RefSeq" id="WP_253774838.1">
    <property type="nucleotide sequence ID" value="NZ_BAAAVE010000021.1"/>
</dbReference>
<comment type="caution">
    <text evidence="3">The sequence shown here is derived from an EMBL/GenBank/DDBJ whole genome shotgun (WGS) entry which is preliminary data.</text>
</comment>
<keyword evidence="4" id="KW-1185">Reference proteome</keyword>
<sequence>MRTRERPGPGRRPARTGRTGWAAGLAVVLAGTVSLTGAAACASVTSDAPVHDSCTVSRSRCADARSASSIWASKGYPTRPGWYPWPGGTYNYTGGRFQNREGRLPRGATYDEYDVYSRPRGAARDAYRIVVDRSTRVTWFTPDHYTDFYRL</sequence>
<evidence type="ECO:0000256" key="2">
    <source>
        <dbReference type="ARBA" id="ARBA00022801"/>
    </source>
</evidence>
<keyword evidence="1" id="KW-0540">Nuclease</keyword>
<dbReference type="Proteomes" id="UP001320766">
    <property type="component" value="Unassembled WGS sequence"/>
</dbReference>
<proteinExistence type="predicted"/>
<dbReference type="Gene3D" id="3.10.450.30">
    <property type="entry name" value="Microbial ribonucleases"/>
    <property type="match status" value="1"/>
</dbReference>
<dbReference type="InterPro" id="IPR016191">
    <property type="entry name" value="Ribonuclease/ribotoxin"/>
</dbReference>
<organism evidence="3 4">
    <name type="scientific">Nonomuraea roseoviolacea subsp. carminata</name>
    <dbReference type="NCBI Taxonomy" id="160689"/>
    <lineage>
        <taxon>Bacteria</taxon>
        <taxon>Bacillati</taxon>
        <taxon>Actinomycetota</taxon>
        <taxon>Actinomycetes</taxon>
        <taxon>Streptosporangiales</taxon>
        <taxon>Streptosporangiaceae</taxon>
        <taxon>Nonomuraea</taxon>
    </lineage>
</organism>
<evidence type="ECO:0000313" key="3">
    <source>
        <dbReference type="EMBL" id="MCP2349898.1"/>
    </source>
</evidence>
<keyword evidence="2" id="KW-0378">Hydrolase</keyword>
<dbReference type="EMBL" id="JAMZEC010000001">
    <property type="protein sequence ID" value="MCP2349898.1"/>
    <property type="molecule type" value="Genomic_DNA"/>
</dbReference>
<gene>
    <name evidence="3" type="ORF">HD595_006020</name>
</gene>
<dbReference type="SUPFAM" id="SSF53933">
    <property type="entry name" value="Microbial ribonucleases"/>
    <property type="match status" value="1"/>
</dbReference>
<reference evidence="3 4" key="1">
    <citation type="submission" date="2022-06" db="EMBL/GenBank/DDBJ databases">
        <title>Sequencing the genomes of 1000 actinobacteria strains.</title>
        <authorList>
            <person name="Klenk H.-P."/>
        </authorList>
    </citation>
    <scope>NUCLEOTIDE SEQUENCE [LARGE SCALE GENOMIC DNA]</scope>
    <source>
        <strain evidence="3 4">DSM 44170</strain>
    </source>
</reference>